<gene>
    <name evidence="2" type="ORF">THAOC_06510</name>
</gene>
<dbReference type="AlphaFoldDB" id="K0T4B2"/>
<name>K0T4B2_THAOC</name>
<evidence type="ECO:0000313" key="2">
    <source>
        <dbReference type="EMBL" id="EJK71999.1"/>
    </source>
</evidence>
<feature type="non-terminal residue" evidence="2">
    <location>
        <position position="259"/>
    </location>
</feature>
<dbReference type="Proteomes" id="UP000266841">
    <property type="component" value="Unassembled WGS sequence"/>
</dbReference>
<protein>
    <submittedName>
        <fullName evidence="2">Uncharacterized protein</fullName>
    </submittedName>
</protein>
<keyword evidence="3" id="KW-1185">Reference proteome</keyword>
<evidence type="ECO:0000313" key="3">
    <source>
        <dbReference type="Proteomes" id="UP000266841"/>
    </source>
</evidence>
<accession>K0T4B2</accession>
<organism evidence="2 3">
    <name type="scientific">Thalassiosira oceanica</name>
    <name type="common">Marine diatom</name>
    <dbReference type="NCBI Taxonomy" id="159749"/>
    <lineage>
        <taxon>Eukaryota</taxon>
        <taxon>Sar</taxon>
        <taxon>Stramenopiles</taxon>
        <taxon>Ochrophyta</taxon>
        <taxon>Bacillariophyta</taxon>
        <taxon>Coscinodiscophyceae</taxon>
        <taxon>Thalassiosirophycidae</taxon>
        <taxon>Thalassiosirales</taxon>
        <taxon>Thalassiosiraceae</taxon>
        <taxon>Thalassiosira</taxon>
    </lineage>
</organism>
<dbReference type="EMBL" id="AGNL01006494">
    <property type="protein sequence ID" value="EJK71999.1"/>
    <property type="molecule type" value="Genomic_DNA"/>
</dbReference>
<proteinExistence type="predicted"/>
<evidence type="ECO:0000256" key="1">
    <source>
        <dbReference type="SAM" id="MobiDB-lite"/>
    </source>
</evidence>
<comment type="caution">
    <text evidence="2">The sequence shown here is derived from an EMBL/GenBank/DDBJ whole genome shotgun (WGS) entry which is preliminary data.</text>
</comment>
<feature type="region of interest" description="Disordered" evidence="1">
    <location>
        <begin position="228"/>
        <end position="259"/>
    </location>
</feature>
<reference evidence="2 3" key="1">
    <citation type="journal article" date="2012" name="Genome Biol.">
        <title>Genome and low-iron response of an oceanic diatom adapted to chronic iron limitation.</title>
        <authorList>
            <person name="Lommer M."/>
            <person name="Specht M."/>
            <person name="Roy A.S."/>
            <person name="Kraemer L."/>
            <person name="Andreson R."/>
            <person name="Gutowska M.A."/>
            <person name="Wolf J."/>
            <person name="Bergner S.V."/>
            <person name="Schilhabel M.B."/>
            <person name="Klostermeier U.C."/>
            <person name="Beiko R.G."/>
            <person name="Rosenstiel P."/>
            <person name="Hippler M."/>
            <person name="Laroche J."/>
        </authorList>
    </citation>
    <scope>NUCLEOTIDE SEQUENCE [LARGE SCALE GENOMIC DNA]</scope>
    <source>
        <strain evidence="2 3">CCMP1005</strain>
    </source>
</reference>
<sequence length="259" mass="27766">MSGDDATRSIVFAPCTQQSGLGSGGANQFGVSHHQGSGAAESMMSTMMTEQRATMQASIQATSQAVDQANLASQAMFTQSNQASQAMFTQSNQANQAMFTQSNQANQATIAQFLGFMKDTQLAHQKHTLDIIKAMSRQKPGSTVVGMEIRDQKAFASAVAKETAEKVISAQSAGLESRPSQQRMYFFIPIRFLIARWRIGQIIRDSVDAGTHEKPFCLALSSTPSATLPVPRVGRGRGGRSSAMKPSSIPRPMLNSGSQ</sequence>